<evidence type="ECO:0000313" key="2">
    <source>
        <dbReference type="Proteomes" id="UP001434883"/>
    </source>
</evidence>
<comment type="caution">
    <text evidence="1">The sequence shown here is derived from an EMBL/GenBank/DDBJ whole genome shotgun (WGS) entry which is preliminary data.</text>
</comment>
<organism evidence="1 2">
    <name type="scientific">Xenoophorus captivus</name>
    <dbReference type="NCBI Taxonomy" id="1517983"/>
    <lineage>
        <taxon>Eukaryota</taxon>
        <taxon>Metazoa</taxon>
        <taxon>Chordata</taxon>
        <taxon>Craniata</taxon>
        <taxon>Vertebrata</taxon>
        <taxon>Euteleostomi</taxon>
        <taxon>Actinopterygii</taxon>
        <taxon>Neopterygii</taxon>
        <taxon>Teleostei</taxon>
        <taxon>Neoteleostei</taxon>
        <taxon>Acanthomorphata</taxon>
        <taxon>Ovalentaria</taxon>
        <taxon>Atherinomorphae</taxon>
        <taxon>Cyprinodontiformes</taxon>
        <taxon>Goodeidae</taxon>
        <taxon>Xenoophorus</taxon>
    </lineage>
</organism>
<dbReference type="EMBL" id="JAHRIN010068071">
    <property type="protein sequence ID" value="MEQ2215239.1"/>
    <property type="molecule type" value="Genomic_DNA"/>
</dbReference>
<gene>
    <name evidence="1" type="ORF">XENOCAPTIV_029427</name>
</gene>
<sequence>MTQVTGSQHIRCFVTENVPQREWKVFRLLSKIHNEMVIFKQVFFFQLYHGKGFMFYCCFTFCSLKPQGHSNPFFSRYIRLMKVKALKLFAHSLLHKPAILNFLLAS</sequence>
<name>A0ABV0S3T9_9TELE</name>
<proteinExistence type="predicted"/>
<accession>A0ABV0S3T9</accession>
<evidence type="ECO:0000313" key="1">
    <source>
        <dbReference type="EMBL" id="MEQ2215239.1"/>
    </source>
</evidence>
<dbReference type="Proteomes" id="UP001434883">
    <property type="component" value="Unassembled WGS sequence"/>
</dbReference>
<reference evidence="1 2" key="1">
    <citation type="submission" date="2021-06" db="EMBL/GenBank/DDBJ databases">
        <authorList>
            <person name="Palmer J.M."/>
        </authorList>
    </citation>
    <scope>NUCLEOTIDE SEQUENCE [LARGE SCALE GENOMIC DNA]</scope>
    <source>
        <strain evidence="1 2">XC_2019</strain>
        <tissue evidence="1">Muscle</tissue>
    </source>
</reference>
<protein>
    <submittedName>
        <fullName evidence="1">Uncharacterized protein</fullName>
    </submittedName>
</protein>
<keyword evidence="2" id="KW-1185">Reference proteome</keyword>